<dbReference type="AlphaFoldDB" id="A0A4Z2IH78"/>
<evidence type="ECO:0000256" key="1">
    <source>
        <dbReference type="SAM" id="MobiDB-lite"/>
    </source>
</evidence>
<proteinExistence type="predicted"/>
<feature type="region of interest" description="Disordered" evidence="1">
    <location>
        <begin position="39"/>
        <end position="65"/>
    </location>
</feature>
<organism evidence="2 3">
    <name type="scientific">Liparis tanakae</name>
    <name type="common">Tanaka's snailfish</name>
    <dbReference type="NCBI Taxonomy" id="230148"/>
    <lineage>
        <taxon>Eukaryota</taxon>
        <taxon>Metazoa</taxon>
        <taxon>Chordata</taxon>
        <taxon>Craniata</taxon>
        <taxon>Vertebrata</taxon>
        <taxon>Euteleostomi</taxon>
        <taxon>Actinopterygii</taxon>
        <taxon>Neopterygii</taxon>
        <taxon>Teleostei</taxon>
        <taxon>Neoteleostei</taxon>
        <taxon>Acanthomorphata</taxon>
        <taxon>Eupercaria</taxon>
        <taxon>Perciformes</taxon>
        <taxon>Cottioidei</taxon>
        <taxon>Cottales</taxon>
        <taxon>Liparidae</taxon>
        <taxon>Liparis</taxon>
    </lineage>
</organism>
<dbReference type="EMBL" id="SRLO01000087">
    <property type="protein sequence ID" value="TNN77045.1"/>
    <property type="molecule type" value="Genomic_DNA"/>
</dbReference>
<keyword evidence="3" id="KW-1185">Reference proteome</keyword>
<accession>A0A4Z2IH78</accession>
<dbReference type="Proteomes" id="UP000314294">
    <property type="component" value="Unassembled WGS sequence"/>
</dbReference>
<name>A0A4Z2IH78_9TELE</name>
<comment type="caution">
    <text evidence="2">The sequence shown here is derived from an EMBL/GenBank/DDBJ whole genome shotgun (WGS) entry which is preliminary data.</text>
</comment>
<evidence type="ECO:0000313" key="2">
    <source>
        <dbReference type="EMBL" id="TNN77045.1"/>
    </source>
</evidence>
<reference evidence="2 3" key="1">
    <citation type="submission" date="2019-03" db="EMBL/GenBank/DDBJ databases">
        <title>First draft genome of Liparis tanakae, snailfish: a comprehensive survey of snailfish specific genes.</title>
        <authorList>
            <person name="Kim W."/>
            <person name="Song I."/>
            <person name="Jeong J.-H."/>
            <person name="Kim D."/>
            <person name="Kim S."/>
            <person name="Ryu S."/>
            <person name="Song J.Y."/>
            <person name="Lee S.K."/>
        </authorList>
    </citation>
    <scope>NUCLEOTIDE SEQUENCE [LARGE SCALE GENOMIC DNA]</scope>
    <source>
        <tissue evidence="2">Muscle</tissue>
    </source>
</reference>
<gene>
    <name evidence="2" type="ORF">EYF80_012683</name>
</gene>
<feature type="compositionally biased region" description="Polar residues" evidence="1">
    <location>
        <begin position="1"/>
        <end position="17"/>
    </location>
</feature>
<evidence type="ECO:0000313" key="3">
    <source>
        <dbReference type="Proteomes" id="UP000314294"/>
    </source>
</evidence>
<protein>
    <submittedName>
        <fullName evidence="2">Uncharacterized protein</fullName>
    </submittedName>
</protein>
<sequence>MIPNDFTTETASRSAVKSRSESLPYYWEFKWMQDGSNKIRTQRTMRKSSSSTRRPTKHRAVPCSGCPGTGCGPVGLWGNPGGPGEERP</sequence>
<feature type="region of interest" description="Disordered" evidence="1">
    <location>
        <begin position="1"/>
        <end position="20"/>
    </location>
</feature>